<dbReference type="Pfam" id="PF10708">
    <property type="entry name" value="DUF2510"/>
    <property type="match status" value="1"/>
</dbReference>
<proteinExistence type="predicted"/>
<sequence length="142" mass="15245">MTETPALTPPPGWYADPQFPGTERWWSGQSWTANVQPAGRALAGIPYSPQVSDKPTWKSIAPAVTAFTFGIISLALNAFLLATVVAIARGVQALRRARRSELDGDAPHGRAFAWWGIGLAVAGIPMGAFQTWLVVTSWATIL</sequence>
<evidence type="ECO:0000256" key="1">
    <source>
        <dbReference type="SAM" id="Phobius"/>
    </source>
</evidence>
<keyword evidence="1" id="KW-1133">Transmembrane helix</keyword>
<dbReference type="RefSeq" id="WP_354024357.1">
    <property type="nucleotide sequence ID" value="NZ_JBEPSJ010000001.1"/>
</dbReference>
<feature type="domain" description="DUF2510" evidence="2">
    <location>
        <begin position="11"/>
        <end position="41"/>
    </location>
</feature>
<dbReference type="Proteomes" id="UP001549257">
    <property type="component" value="Unassembled WGS sequence"/>
</dbReference>
<evidence type="ECO:0000313" key="3">
    <source>
        <dbReference type="EMBL" id="MET4582210.1"/>
    </source>
</evidence>
<protein>
    <recommendedName>
        <fullName evidence="2">DUF2510 domain-containing protein</fullName>
    </recommendedName>
</protein>
<gene>
    <name evidence="3" type="ORF">ABIE21_001700</name>
</gene>
<keyword evidence="1" id="KW-0812">Transmembrane</keyword>
<dbReference type="EMBL" id="JBEPSJ010000001">
    <property type="protein sequence ID" value="MET4582210.1"/>
    <property type="molecule type" value="Genomic_DNA"/>
</dbReference>
<comment type="caution">
    <text evidence="3">The sequence shown here is derived from an EMBL/GenBank/DDBJ whole genome shotgun (WGS) entry which is preliminary data.</text>
</comment>
<feature type="transmembrane region" description="Helical" evidence="1">
    <location>
        <begin position="66"/>
        <end position="91"/>
    </location>
</feature>
<evidence type="ECO:0000313" key="4">
    <source>
        <dbReference type="Proteomes" id="UP001549257"/>
    </source>
</evidence>
<name>A0ABV2QNN8_9MICO</name>
<reference evidence="3 4" key="1">
    <citation type="submission" date="2024-06" db="EMBL/GenBank/DDBJ databases">
        <title>Sorghum-associated microbial communities from plants grown in Nebraska, USA.</title>
        <authorList>
            <person name="Schachtman D."/>
        </authorList>
    </citation>
    <scope>NUCLEOTIDE SEQUENCE [LARGE SCALE GENOMIC DNA]</scope>
    <source>
        <strain evidence="3 4">2857</strain>
    </source>
</reference>
<keyword evidence="1" id="KW-0472">Membrane</keyword>
<accession>A0ABV2QNN8</accession>
<evidence type="ECO:0000259" key="2">
    <source>
        <dbReference type="Pfam" id="PF10708"/>
    </source>
</evidence>
<organism evidence="3 4">
    <name type="scientific">Conyzicola nivalis</name>
    <dbReference type="NCBI Taxonomy" id="1477021"/>
    <lineage>
        <taxon>Bacteria</taxon>
        <taxon>Bacillati</taxon>
        <taxon>Actinomycetota</taxon>
        <taxon>Actinomycetes</taxon>
        <taxon>Micrococcales</taxon>
        <taxon>Microbacteriaceae</taxon>
        <taxon>Conyzicola</taxon>
    </lineage>
</organism>
<feature type="transmembrane region" description="Helical" evidence="1">
    <location>
        <begin position="112"/>
        <end position="135"/>
    </location>
</feature>
<keyword evidence="4" id="KW-1185">Reference proteome</keyword>
<dbReference type="InterPro" id="IPR018929">
    <property type="entry name" value="DUF2510"/>
</dbReference>